<dbReference type="SUPFAM" id="SSF103473">
    <property type="entry name" value="MFS general substrate transporter"/>
    <property type="match status" value="1"/>
</dbReference>
<dbReference type="Gene3D" id="1.20.1250.20">
    <property type="entry name" value="MFS general substrate transporter like domains"/>
    <property type="match status" value="1"/>
</dbReference>
<keyword evidence="3" id="KW-1185">Reference proteome</keyword>
<dbReference type="EMBL" id="CAADJD010000028">
    <property type="protein sequence ID" value="VFS87776.1"/>
    <property type="molecule type" value="Genomic_DNA"/>
</dbReference>
<reference evidence="2 3" key="1">
    <citation type="submission" date="2019-03" db="EMBL/GenBank/DDBJ databases">
        <authorList>
            <consortium name="Pathogen Informatics"/>
        </authorList>
    </citation>
    <scope>NUCLEOTIDE SEQUENCE [LARGE SCALE GENOMIC DNA]</scope>
    <source>
        <strain evidence="2 3">NCTC12993</strain>
    </source>
</reference>
<sequence>MIAVIFRQITIDSVKKRGGSDEEAQHEAVTDTAAALGFISAIGAIGGFFIPKAFGTSLAMTGSPVGAMKVFFVFYVVCVLVTWLVYGRRKPTTK</sequence>
<keyword evidence="1" id="KW-1133">Transmembrane helix</keyword>
<protein>
    <submittedName>
        <fullName evidence="2">Nitrite facilitator 2</fullName>
    </submittedName>
</protein>
<dbReference type="Proteomes" id="UP000401081">
    <property type="component" value="Unassembled WGS sequence"/>
</dbReference>
<keyword evidence="1" id="KW-0812">Transmembrane</keyword>
<feature type="transmembrane region" description="Helical" evidence="1">
    <location>
        <begin position="66"/>
        <end position="86"/>
    </location>
</feature>
<organism evidence="2 3">
    <name type="scientific">Kluyvera cryocrescens</name>
    <name type="common">Kluyvera citrophila</name>
    <dbReference type="NCBI Taxonomy" id="580"/>
    <lineage>
        <taxon>Bacteria</taxon>
        <taxon>Pseudomonadati</taxon>
        <taxon>Pseudomonadota</taxon>
        <taxon>Gammaproteobacteria</taxon>
        <taxon>Enterobacterales</taxon>
        <taxon>Enterobacteriaceae</taxon>
        <taxon>Kluyvera</taxon>
    </lineage>
</organism>
<name>A0A485CSJ2_KLUCR</name>
<feature type="transmembrane region" description="Helical" evidence="1">
    <location>
        <begin position="33"/>
        <end position="54"/>
    </location>
</feature>
<dbReference type="AlphaFoldDB" id="A0A485CSJ2"/>
<evidence type="ECO:0000256" key="1">
    <source>
        <dbReference type="SAM" id="Phobius"/>
    </source>
</evidence>
<evidence type="ECO:0000313" key="2">
    <source>
        <dbReference type="EMBL" id="VFS87776.1"/>
    </source>
</evidence>
<accession>A0A485CSJ2</accession>
<gene>
    <name evidence="2" type="primary">narU_3</name>
    <name evidence="2" type="ORF">NCTC12993_07001</name>
</gene>
<evidence type="ECO:0000313" key="3">
    <source>
        <dbReference type="Proteomes" id="UP000401081"/>
    </source>
</evidence>
<dbReference type="InterPro" id="IPR036259">
    <property type="entry name" value="MFS_trans_sf"/>
</dbReference>
<keyword evidence="1" id="KW-0472">Membrane</keyword>
<proteinExistence type="predicted"/>